<reference evidence="1" key="1">
    <citation type="journal article" date="2021" name="Proc. Natl. Acad. Sci. U.S.A.">
        <title>A Catalog of Tens of Thousands of Viruses from Human Metagenomes Reveals Hidden Associations with Chronic Diseases.</title>
        <authorList>
            <person name="Tisza M.J."/>
            <person name="Buck C.B."/>
        </authorList>
    </citation>
    <scope>NUCLEOTIDE SEQUENCE</scope>
    <source>
        <strain evidence="1">Ct6Ax4</strain>
    </source>
</reference>
<evidence type="ECO:0000313" key="1">
    <source>
        <dbReference type="EMBL" id="DAE26968.1"/>
    </source>
</evidence>
<accession>A0A8S5R6F7</accession>
<protein>
    <submittedName>
        <fullName evidence="1">Uncharacterized protein</fullName>
    </submittedName>
</protein>
<name>A0A8S5R6F7_9VIRU</name>
<dbReference type="EMBL" id="BK015824">
    <property type="protein sequence ID" value="DAE26968.1"/>
    <property type="molecule type" value="Genomic_DNA"/>
</dbReference>
<organism evidence="1">
    <name type="scientific">virus sp. ct6Ax4</name>
    <dbReference type="NCBI Taxonomy" id="2826791"/>
    <lineage>
        <taxon>Viruses</taxon>
    </lineage>
</organism>
<proteinExistence type="predicted"/>
<sequence>MSMTWKDVKLATLQKMFAADGSNIPTDESTTDYLAGMPMVANEALERLSTSGKSIVKSVVIAHNPLKNLISDEEASKIHSLGTYEFSEEGAHAYFFEFTGKGTLMVTVGGTECDTIQLESKNTYTEYRGLLENPLDEDVALIFISKYPSAVKNVALYYEEFDKESEVPEYAEMVRYNLKEICPDFYQLGDNQIYYEGSLGCGYIQTSKYYRESDNILVLGRDDPGSYTVYYRAYPPTITAETADDYVLPVDDEVVVLLPLYMASQLYKDDDNGIATTYRNEFEVALESLIDSSMQQGYEEFASESGWI</sequence>